<organism evidence="8 9">
    <name type="scientific">Hesseltinella vesiculosa</name>
    <dbReference type="NCBI Taxonomy" id="101127"/>
    <lineage>
        <taxon>Eukaryota</taxon>
        <taxon>Fungi</taxon>
        <taxon>Fungi incertae sedis</taxon>
        <taxon>Mucoromycota</taxon>
        <taxon>Mucoromycotina</taxon>
        <taxon>Mucoromycetes</taxon>
        <taxon>Mucorales</taxon>
        <taxon>Cunninghamellaceae</taxon>
        <taxon>Hesseltinella</taxon>
    </lineage>
</organism>
<dbReference type="SUPFAM" id="SSF46934">
    <property type="entry name" value="UBA-like"/>
    <property type="match status" value="1"/>
</dbReference>
<dbReference type="GO" id="GO:0004252">
    <property type="term" value="F:serine-type endopeptidase activity"/>
    <property type="evidence" value="ECO:0007669"/>
    <property type="project" value="TreeGrafter"/>
</dbReference>
<dbReference type="InterPro" id="IPR035952">
    <property type="entry name" value="Rhomboid-like_sf"/>
</dbReference>
<feature type="region of interest" description="Disordered" evidence="5">
    <location>
        <begin position="209"/>
        <end position="243"/>
    </location>
</feature>
<evidence type="ECO:0000256" key="6">
    <source>
        <dbReference type="SAM" id="Phobius"/>
    </source>
</evidence>
<dbReference type="STRING" id="101127.A0A1X2GMR5"/>
<dbReference type="Proteomes" id="UP000242146">
    <property type="component" value="Unassembled WGS sequence"/>
</dbReference>
<accession>A0A1X2GMR5</accession>
<keyword evidence="9" id="KW-1185">Reference proteome</keyword>
<dbReference type="Pfam" id="PF02845">
    <property type="entry name" value="CUE"/>
    <property type="match status" value="1"/>
</dbReference>
<feature type="transmembrane region" description="Helical" evidence="6">
    <location>
        <begin position="106"/>
        <end position="124"/>
    </location>
</feature>
<protein>
    <recommendedName>
        <fullName evidence="7">CUE domain-containing protein</fullName>
    </recommendedName>
</protein>
<evidence type="ECO:0000259" key="7">
    <source>
        <dbReference type="Pfam" id="PF02845"/>
    </source>
</evidence>
<evidence type="ECO:0000256" key="4">
    <source>
        <dbReference type="ARBA" id="ARBA00023136"/>
    </source>
</evidence>
<evidence type="ECO:0000256" key="1">
    <source>
        <dbReference type="ARBA" id="ARBA00004141"/>
    </source>
</evidence>
<dbReference type="CDD" id="cd14279">
    <property type="entry name" value="CUE"/>
    <property type="match status" value="1"/>
</dbReference>
<reference evidence="8 9" key="1">
    <citation type="submission" date="2016-07" db="EMBL/GenBank/DDBJ databases">
        <title>Pervasive Adenine N6-methylation of Active Genes in Fungi.</title>
        <authorList>
            <consortium name="DOE Joint Genome Institute"/>
            <person name="Mondo S.J."/>
            <person name="Dannebaum R.O."/>
            <person name="Kuo R.C."/>
            <person name="Labutti K."/>
            <person name="Haridas S."/>
            <person name="Kuo A."/>
            <person name="Salamov A."/>
            <person name="Ahrendt S.R."/>
            <person name="Lipzen A."/>
            <person name="Sullivan W."/>
            <person name="Andreopoulos W.B."/>
            <person name="Clum A."/>
            <person name="Lindquist E."/>
            <person name="Daum C."/>
            <person name="Ramamoorthy G.K."/>
            <person name="Gryganskyi A."/>
            <person name="Culley D."/>
            <person name="Magnuson J.K."/>
            <person name="James T.Y."/>
            <person name="O'Malley M.A."/>
            <person name="Stajich J.E."/>
            <person name="Spatafora J.W."/>
            <person name="Visel A."/>
            <person name="Grigoriev I.V."/>
        </authorList>
    </citation>
    <scope>NUCLEOTIDE SEQUENCE [LARGE SCALE GENOMIC DNA]</scope>
    <source>
        <strain evidence="8 9">NRRL 3301</strain>
    </source>
</reference>
<evidence type="ECO:0000256" key="2">
    <source>
        <dbReference type="ARBA" id="ARBA00022692"/>
    </source>
</evidence>
<evidence type="ECO:0000313" key="9">
    <source>
        <dbReference type="Proteomes" id="UP000242146"/>
    </source>
</evidence>
<dbReference type="AlphaFoldDB" id="A0A1X2GMR5"/>
<dbReference type="EMBL" id="MCGT01000008">
    <property type="protein sequence ID" value="ORX57449.1"/>
    <property type="molecule type" value="Genomic_DNA"/>
</dbReference>
<dbReference type="PANTHER" id="PTHR43066:SF21">
    <property type="entry name" value="UBIQUITIN-ASSOCIATED DOMAIN-CONTAINING PROTEIN 2"/>
    <property type="match status" value="1"/>
</dbReference>
<feature type="compositionally biased region" description="Low complexity" evidence="5">
    <location>
        <begin position="209"/>
        <end position="223"/>
    </location>
</feature>
<dbReference type="PANTHER" id="PTHR43066">
    <property type="entry name" value="RHOMBOID-RELATED PROTEIN"/>
    <property type="match status" value="1"/>
</dbReference>
<evidence type="ECO:0000256" key="3">
    <source>
        <dbReference type="ARBA" id="ARBA00022989"/>
    </source>
</evidence>
<dbReference type="Gene3D" id="1.10.8.10">
    <property type="entry name" value="DNA helicase RuvA subunit, C-terminal domain"/>
    <property type="match status" value="1"/>
</dbReference>
<dbReference type="GO" id="GO:0043130">
    <property type="term" value="F:ubiquitin binding"/>
    <property type="evidence" value="ECO:0007669"/>
    <property type="project" value="InterPro"/>
</dbReference>
<evidence type="ECO:0000256" key="5">
    <source>
        <dbReference type="SAM" id="MobiDB-lite"/>
    </source>
</evidence>
<sequence length="283" mass="30951">MPSVNDLPGFRNAPVSKLLFTFVGGLSTYANLAETPSLSTIRHPVWRMVSSQWVFTGIGSTVLGSYLVYRLRVIERRYGSAKFVSLVFFSAVLSMIFYQILDTCGLPIITGPMTMIFALLYQFHRLVPATSPQKIWHFTATDKSVVYLGAAQFLSFHAPASLLPAIAGWLSGAVYSANIGNISRWRFPQAIRSLASRYLLPFLGTSGPISTPSSRTSPTTGRPSRSHQPEEVQVPPSSENVDTLMSMFPDRTRENVSSALVSSNHDVNRAAEILLTTAPSASS</sequence>
<dbReference type="SUPFAM" id="SSF144091">
    <property type="entry name" value="Rhomboid-like"/>
    <property type="match status" value="1"/>
</dbReference>
<proteinExistence type="predicted"/>
<dbReference type="GO" id="GO:0016020">
    <property type="term" value="C:membrane"/>
    <property type="evidence" value="ECO:0007669"/>
    <property type="project" value="UniProtKB-SubCell"/>
</dbReference>
<dbReference type="Gene3D" id="1.20.1540.10">
    <property type="entry name" value="Rhomboid-like"/>
    <property type="match status" value="1"/>
</dbReference>
<keyword evidence="2 6" id="KW-0812">Transmembrane</keyword>
<dbReference type="OrthoDB" id="272778at2759"/>
<feature type="transmembrane region" description="Helical" evidence="6">
    <location>
        <begin position="83"/>
        <end position="100"/>
    </location>
</feature>
<feature type="transmembrane region" description="Helical" evidence="6">
    <location>
        <begin position="53"/>
        <end position="71"/>
    </location>
</feature>
<comment type="subcellular location">
    <subcellularLocation>
        <location evidence="1">Membrane</location>
        <topology evidence="1">Multi-pass membrane protein</topology>
    </subcellularLocation>
</comment>
<comment type="caution">
    <text evidence="8">The sequence shown here is derived from an EMBL/GenBank/DDBJ whole genome shotgun (WGS) entry which is preliminary data.</text>
</comment>
<dbReference type="InterPro" id="IPR003892">
    <property type="entry name" value="CUE"/>
</dbReference>
<feature type="domain" description="CUE" evidence="7">
    <location>
        <begin position="239"/>
        <end position="275"/>
    </location>
</feature>
<keyword evidence="4 6" id="KW-0472">Membrane</keyword>
<name>A0A1X2GMR5_9FUNG</name>
<keyword evidence="3 6" id="KW-1133">Transmembrane helix</keyword>
<evidence type="ECO:0000313" key="8">
    <source>
        <dbReference type="EMBL" id="ORX57449.1"/>
    </source>
</evidence>
<gene>
    <name evidence="8" type="ORF">DM01DRAFT_1406016</name>
</gene>
<dbReference type="InterPro" id="IPR009060">
    <property type="entry name" value="UBA-like_sf"/>
</dbReference>